<dbReference type="Gramene" id="KRH77522">
    <property type="protein sequence ID" value="KRH77522"/>
    <property type="gene ID" value="GLYMA_01G218500"/>
</dbReference>
<feature type="transmembrane region" description="Helical" evidence="1">
    <location>
        <begin position="20"/>
        <end position="41"/>
    </location>
</feature>
<dbReference type="EMBL" id="CM000834">
    <property type="protein sequence ID" value="KRH77522.1"/>
    <property type="molecule type" value="Genomic_DNA"/>
</dbReference>
<dbReference type="AlphaFoldDB" id="A0A0R0LK40"/>
<keyword evidence="1" id="KW-1133">Transmembrane helix</keyword>
<evidence type="ECO:0000313" key="2">
    <source>
        <dbReference type="EMBL" id="KRH77522.1"/>
    </source>
</evidence>
<proteinExistence type="predicted"/>
<gene>
    <name evidence="2" type="ORF">GLYMA_01G218500</name>
</gene>
<evidence type="ECO:0008006" key="5">
    <source>
        <dbReference type="Google" id="ProtNLM"/>
    </source>
</evidence>
<dbReference type="InParanoid" id="A0A0R0LK40"/>
<sequence>MPSLCFMKIVGKKATATQVALSVVITTFGVICGILGTYSSVQNIVNSY</sequence>
<evidence type="ECO:0000313" key="4">
    <source>
        <dbReference type="Proteomes" id="UP000008827"/>
    </source>
</evidence>
<dbReference type="SMR" id="A0A0R0LK40"/>
<evidence type="ECO:0000256" key="1">
    <source>
        <dbReference type="SAM" id="Phobius"/>
    </source>
</evidence>
<protein>
    <recommendedName>
        <fullName evidence="5">Amino acid transporter transmembrane domain-containing protein</fullName>
    </recommendedName>
</protein>
<keyword evidence="4" id="KW-1185">Reference proteome</keyword>
<keyword evidence="1" id="KW-0472">Membrane</keyword>
<keyword evidence="1" id="KW-0812">Transmembrane</keyword>
<reference evidence="2 3" key="1">
    <citation type="journal article" date="2010" name="Nature">
        <title>Genome sequence of the palaeopolyploid soybean.</title>
        <authorList>
            <person name="Schmutz J."/>
            <person name="Cannon S.B."/>
            <person name="Schlueter J."/>
            <person name="Ma J."/>
            <person name="Mitros T."/>
            <person name="Nelson W."/>
            <person name="Hyten D.L."/>
            <person name="Song Q."/>
            <person name="Thelen J.J."/>
            <person name="Cheng J."/>
            <person name="Xu D."/>
            <person name="Hellsten U."/>
            <person name="May G.D."/>
            <person name="Yu Y."/>
            <person name="Sakurai T."/>
            <person name="Umezawa T."/>
            <person name="Bhattacharyya M.K."/>
            <person name="Sandhu D."/>
            <person name="Valliyodan B."/>
            <person name="Lindquist E."/>
            <person name="Peto M."/>
            <person name="Grant D."/>
            <person name="Shu S."/>
            <person name="Goodstein D."/>
            <person name="Barry K."/>
            <person name="Futrell-Griggs M."/>
            <person name="Abernathy B."/>
            <person name="Du J."/>
            <person name="Tian Z."/>
            <person name="Zhu L."/>
            <person name="Gill N."/>
            <person name="Joshi T."/>
            <person name="Libault M."/>
            <person name="Sethuraman A."/>
            <person name="Zhang X.-C."/>
            <person name="Shinozaki K."/>
            <person name="Nguyen H.T."/>
            <person name="Wing R.A."/>
            <person name="Cregan P."/>
            <person name="Specht J."/>
            <person name="Grimwood J."/>
            <person name="Rokhsar D."/>
            <person name="Stacey G."/>
            <person name="Shoemaker R.C."/>
            <person name="Jackson S.A."/>
        </authorList>
    </citation>
    <scope>NUCLEOTIDE SEQUENCE</scope>
    <source>
        <strain evidence="3">cv. Williams 82</strain>
        <tissue evidence="2">Callus</tissue>
    </source>
</reference>
<dbReference type="EnsemblPlants" id="KRH77522">
    <property type="protein sequence ID" value="KRH77522"/>
    <property type="gene ID" value="GLYMA_01G218500"/>
</dbReference>
<reference evidence="3" key="2">
    <citation type="submission" date="2018-02" db="UniProtKB">
        <authorList>
            <consortium name="EnsemblPlants"/>
        </authorList>
    </citation>
    <scope>IDENTIFICATION</scope>
    <source>
        <strain evidence="3">Williams 82</strain>
    </source>
</reference>
<dbReference type="Proteomes" id="UP000008827">
    <property type="component" value="Chromosome 1"/>
</dbReference>
<organism evidence="2">
    <name type="scientific">Glycine max</name>
    <name type="common">Soybean</name>
    <name type="synonym">Glycine hispida</name>
    <dbReference type="NCBI Taxonomy" id="3847"/>
    <lineage>
        <taxon>Eukaryota</taxon>
        <taxon>Viridiplantae</taxon>
        <taxon>Streptophyta</taxon>
        <taxon>Embryophyta</taxon>
        <taxon>Tracheophyta</taxon>
        <taxon>Spermatophyta</taxon>
        <taxon>Magnoliopsida</taxon>
        <taxon>eudicotyledons</taxon>
        <taxon>Gunneridae</taxon>
        <taxon>Pentapetalae</taxon>
        <taxon>rosids</taxon>
        <taxon>fabids</taxon>
        <taxon>Fabales</taxon>
        <taxon>Fabaceae</taxon>
        <taxon>Papilionoideae</taxon>
        <taxon>50 kb inversion clade</taxon>
        <taxon>NPAAA clade</taxon>
        <taxon>indigoferoid/millettioid clade</taxon>
        <taxon>Phaseoleae</taxon>
        <taxon>Glycine</taxon>
        <taxon>Glycine subgen. Soja</taxon>
    </lineage>
</organism>
<reference evidence="2" key="3">
    <citation type="submission" date="2018-07" db="EMBL/GenBank/DDBJ databases">
        <title>WGS assembly of Glycine max.</title>
        <authorList>
            <person name="Schmutz J."/>
            <person name="Cannon S."/>
            <person name="Schlueter J."/>
            <person name="Ma J."/>
            <person name="Mitros T."/>
            <person name="Nelson W."/>
            <person name="Hyten D."/>
            <person name="Song Q."/>
            <person name="Thelen J."/>
            <person name="Cheng J."/>
            <person name="Xu D."/>
            <person name="Hellsten U."/>
            <person name="May G."/>
            <person name="Yu Y."/>
            <person name="Sakurai T."/>
            <person name="Umezawa T."/>
            <person name="Bhattacharyya M."/>
            <person name="Sandhu D."/>
            <person name="Valliyodan B."/>
            <person name="Lindquist E."/>
            <person name="Peto M."/>
            <person name="Grant D."/>
            <person name="Shu S."/>
            <person name="Goodstein D."/>
            <person name="Barry K."/>
            <person name="Futrell-Griggs M."/>
            <person name="Abernathy B."/>
            <person name="Du J."/>
            <person name="Tian Z."/>
            <person name="Zhu L."/>
            <person name="Gill N."/>
            <person name="Joshi T."/>
            <person name="Libault M."/>
            <person name="Sethuraman A."/>
            <person name="Zhang X."/>
            <person name="Shinozaki K."/>
            <person name="Nguyen H."/>
            <person name="Wing R."/>
            <person name="Cregan P."/>
            <person name="Specht J."/>
            <person name="Grimwood J."/>
            <person name="Rokhsar D."/>
            <person name="Stacey G."/>
            <person name="Shoemaker R."/>
            <person name="Jackson S."/>
        </authorList>
    </citation>
    <scope>NUCLEOTIDE SEQUENCE</scope>
    <source>
        <tissue evidence="2">Callus</tissue>
    </source>
</reference>
<accession>A0A0R0LK40</accession>
<evidence type="ECO:0000313" key="3">
    <source>
        <dbReference type="EnsemblPlants" id="KRH77522"/>
    </source>
</evidence>
<name>A0A0R0LK40_SOYBN</name>